<reference evidence="6 7" key="1">
    <citation type="submission" date="2023-08" db="EMBL/GenBank/DDBJ databases">
        <title>Alcaligenaceae gen. nov., a novel taxon isolated from the sludge of Yixing Pesticide Factory.</title>
        <authorList>
            <person name="Ruan L."/>
        </authorList>
    </citation>
    <scope>NUCLEOTIDE SEQUENCE [LARGE SCALE GENOMIC DNA]</scope>
    <source>
        <strain evidence="6 7">LG-2</strain>
    </source>
</reference>
<evidence type="ECO:0000313" key="6">
    <source>
        <dbReference type="EMBL" id="MDR4125375.1"/>
    </source>
</evidence>
<evidence type="ECO:0000259" key="5">
    <source>
        <dbReference type="PROSITE" id="PS50931"/>
    </source>
</evidence>
<gene>
    <name evidence="6" type="ORF">Q8947_05170</name>
</gene>
<feature type="domain" description="HTH lysR-type" evidence="5">
    <location>
        <begin position="1"/>
        <end position="60"/>
    </location>
</feature>
<keyword evidence="2" id="KW-0805">Transcription regulation</keyword>
<organism evidence="6 7">
    <name type="scientific">Yanghanlia caeni</name>
    <dbReference type="NCBI Taxonomy" id="3064283"/>
    <lineage>
        <taxon>Bacteria</taxon>
        <taxon>Pseudomonadati</taxon>
        <taxon>Pseudomonadota</taxon>
        <taxon>Betaproteobacteria</taxon>
        <taxon>Burkholderiales</taxon>
        <taxon>Alcaligenaceae</taxon>
        <taxon>Yanghanlia</taxon>
    </lineage>
</organism>
<dbReference type="PANTHER" id="PTHR30419">
    <property type="entry name" value="HTH-TYPE TRANSCRIPTIONAL REGULATOR YBHD"/>
    <property type="match status" value="1"/>
</dbReference>
<dbReference type="SUPFAM" id="SSF46785">
    <property type="entry name" value="Winged helix' DNA-binding domain"/>
    <property type="match status" value="1"/>
</dbReference>
<dbReference type="InterPro" id="IPR050950">
    <property type="entry name" value="HTH-type_LysR_regulators"/>
</dbReference>
<evidence type="ECO:0000256" key="1">
    <source>
        <dbReference type="ARBA" id="ARBA00009437"/>
    </source>
</evidence>
<proteinExistence type="inferred from homology"/>
<name>A0ABU1D4K5_9BURK</name>
<keyword evidence="4" id="KW-0804">Transcription</keyword>
<comment type="similarity">
    <text evidence="1">Belongs to the LysR transcriptional regulatory family.</text>
</comment>
<evidence type="ECO:0000256" key="2">
    <source>
        <dbReference type="ARBA" id="ARBA00023015"/>
    </source>
</evidence>
<dbReference type="CDD" id="cd08440">
    <property type="entry name" value="PBP2_LTTR_like_4"/>
    <property type="match status" value="1"/>
</dbReference>
<keyword evidence="7" id="KW-1185">Reference proteome</keyword>
<dbReference type="PROSITE" id="PS50931">
    <property type="entry name" value="HTH_LYSR"/>
    <property type="match status" value="1"/>
</dbReference>
<dbReference type="InterPro" id="IPR036390">
    <property type="entry name" value="WH_DNA-bd_sf"/>
</dbReference>
<dbReference type="Gene3D" id="3.40.190.10">
    <property type="entry name" value="Periplasmic binding protein-like II"/>
    <property type="match status" value="2"/>
</dbReference>
<dbReference type="SUPFAM" id="SSF53850">
    <property type="entry name" value="Periplasmic binding protein-like II"/>
    <property type="match status" value="1"/>
</dbReference>
<dbReference type="InterPro" id="IPR005119">
    <property type="entry name" value="LysR_subst-bd"/>
</dbReference>
<evidence type="ECO:0000256" key="4">
    <source>
        <dbReference type="ARBA" id="ARBA00023163"/>
    </source>
</evidence>
<dbReference type="Pfam" id="PF03466">
    <property type="entry name" value="LysR_substrate"/>
    <property type="match status" value="1"/>
</dbReference>
<sequence length="308" mass="34166">MNLSARQLKAFLLLVEEQHFTRAARRCHLTQPAFSALIQSLEDALGVRLFDRSTRRVELTPEGRHFLRSAPRLLNDIEALVGEMRELVSKRRGRVSVAALPSLAAGWLPDIYATYAAMYPGVELSLHDALLEPCLQQVREGAVDMALAAIGRDMSGLSTEPLGEDFFYLVCRGDHPLARSAQIGVAALRGERMIHLGKGSSIRQSLAGQLDLASMPTALEVDHLATVRGLILAGLGLSLVPGMTLFHFRHPDLAIIPLAENSRIRRQLYLVRRENRSMSQAAQAFHALLMRERDTLAQQNHFAIRETP</sequence>
<dbReference type="InterPro" id="IPR036388">
    <property type="entry name" value="WH-like_DNA-bd_sf"/>
</dbReference>
<comment type="caution">
    <text evidence="6">The sequence shown here is derived from an EMBL/GenBank/DDBJ whole genome shotgun (WGS) entry which is preliminary data.</text>
</comment>
<dbReference type="Pfam" id="PF00126">
    <property type="entry name" value="HTH_1"/>
    <property type="match status" value="1"/>
</dbReference>
<evidence type="ECO:0000313" key="7">
    <source>
        <dbReference type="Proteomes" id="UP001232156"/>
    </source>
</evidence>
<dbReference type="Gene3D" id="1.10.10.10">
    <property type="entry name" value="Winged helix-like DNA-binding domain superfamily/Winged helix DNA-binding domain"/>
    <property type="match status" value="1"/>
</dbReference>
<accession>A0ABU1D4K5</accession>
<dbReference type="EMBL" id="JAUZQE010000008">
    <property type="protein sequence ID" value="MDR4125375.1"/>
    <property type="molecule type" value="Genomic_DNA"/>
</dbReference>
<dbReference type="RefSeq" id="WP_347286619.1">
    <property type="nucleotide sequence ID" value="NZ_JAUZQE010000008.1"/>
</dbReference>
<dbReference type="InterPro" id="IPR000847">
    <property type="entry name" value="LysR_HTH_N"/>
</dbReference>
<keyword evidence="3" id="KW-0238">DNA-binding</keyword>
<dbReference type="Proteomes" id="UP001232156">
    <property type="component" value="Unassembled WGS sequence"/>
</dbReference>
<protein>
    <submittedName>
        <fullName evidence="6">LysR family transcriptional regulator</fullName>
    </submittedName>
</protein>
<dbReference type="PANTHER" id="PTHR30419:SF8">
    <property type="entry name" value="NITROGEN ASSIMILATION TRANSCRIPTIONAL ACTIVATOR-RELATED"/>
    <property type="match status" value="1"/>
</dbReference>
<evidence type="ECO:0000256" key="3">
    <source>
        <dbReference type="ARBA" id="ARBA00023125"/>
    </source>
</evidence>
<dbReference type="PRINTS" id="PR00039">
    <property type="entry name" value="HTHLYSR"/>
</dbReference>